<reference evidence="2 3" key="1">
    <citation type="journal article" date="2012" name="Genome Biol.">
        <title>Sequencing three crocodilian genomes to illuminate the evolution of archosaurs and amniotes.</title>
        <authorList>
            <person name="St John J.A."/>
            <person name="Braun E.L."/>
            <person name="Isberg S.R."/>
            <person name="Miles L.G."/>
            <person name="Chong A.Y."/>
            <person name="Gongora J."/>
            <person name="Dalzell P."/>
            <person name="Moran C."/>
            <person name="Bed'hom B."/>
            <person name="Abzhanov A."/>
            <person name="Burgess S.C."/>
            <person name="Cooksey A.M."/>
            <person name="Castoe T.A."/>
            <person name="Crawford N.G."/>
            <person name="Densmore L.D."/>
            <person name="Drew J.C."/>
            <person name="Edwards S.V."/>
            <person name="Faircloth B.C."/>
            <person name="Fujita M.K."/>
            <person name="Greenwold M.J."/>
            <person name="Hoffmann F.G."/>
            <person name="Howard J.M."/>
            <person name="Iguchi T."/>
            <person name="Janes D.E."/>
            <person name="Khan S.Y."/>
            <person name="Kohno S."/>
            <person name="de Koning A.J."/>
            <person name="Lance S.L."/>
            <person name="McCarthy F.M."/>
            <person name="McCormack J.E."/>
            <person name="Merchant M.E."/>
            <person name="Peterson D.G."/>
            <person name="Pollock D.D."/>
            <person name="Pourmand N."/>
            <person name="Raney B.J."/>
            <person name="Roessler K.A."/>
            <person name="Sanford J.R."/>
            <person name="Sawyer R.H."/>
            <person name="Schmidt C.J."/>
            <person name="Triplett E.W."/>
            <person name="Tuberville T.D."/>
            <person name="Venegas-Anaya M."/>
            <person name="Howard J.T."/>
            <person name="Jarvis E.D."/>
            <person name="Guillette L.J.Jr."/>
            <person name="Glenn T.C."/>
            <person name="Green R.E."/>
            <person name="Ray D.A."/>
        </authorList>
    </citation>
    <scope>NUCLEOTIDE SEQUENCE [LARGE SCALE GENOMIC DNA]</scope>
    <source>
        <strain evidence="2">KSC_2009_1</strain>
    </source>
</reference>
<proteinExistence type="predicted"/>
<dbReference type="Proteomes" id="UP000050525">
    <property type="component" value="Unassembled WGS sequence"/>
</dbReference>
<comment type="caution">
    <text evidence="2">The sequence shown here is derived from an EMBL/GenBank/DDBJ whole genome shotgun (WGS) entry which is preliminary data.</text>
</comment>
<feature type="compositionally biased region" description="Basic and acidic residues" evidence="1">
    <location>
        <begin position="125"/>
        <end position="134"/>
    </location>
</feature>
<feature type="region of interest" description="Disordered" evidence="1">
    <location>
        <begin position="1"/>
        <end position="49"/>
    </location>
</feature>
<organism evidence="2 3">
    <name type="scientific">Alligator mississippiensis</name>
    <name type="common">American alligator</name>
    <dbReference type="NCBI Taxonomy" id="8496"/>
    <lineage>
        <taxon>Eukaryota</taxon>
        <taxon>Metazoa</taxon>
        <taxon>Chordata</taxon>
        <taxon>Craniata</taxon>
        <taxon>Vertebrata</taxon>
        <taxon>Euteleostomi</taxon>
        <taxon>Archelosauria</taxon>
        <taxon>Archosauria</taxon>
        <taxon>Crocodylia</taxon>
        <taxon>Alligatoridae</taxon>
        <taxon>Alligatorinae</taxon>
        <taxon>Alligator</taxon>
    </lineage>
</organism>
<dbReference type="AlphaFoldDB" id="A0A151N9N8"/>
<gene>
    <name evidence="2" type="ORF">Y1Q_0014980</name>
</gene>
<evidence type="ECO:0000313" key="2">
    <source>
        <dbReference type="EMBL" id="KYO33205.1"/>
    </source>
</evidence>
<evidence type="ECO:0000313" key="3">
    <source>
        <dbReference type="Proteomes" id="UP000050525"/>
    </source>
</evidence>
<keyword evidence="3" id="KW-1185">Reference proteome</keyword>
<feature type="region of interest" description="Disordered" evidence="1">
    <location>
        <begin position="81"/>
        <end position="134"/>
    </location>
</feature>
<sequence>MDVAEGCLPPLTGSISHYQAEDLGTQTDRPATSEASTQTEGFEQEHASTQTRAICLEDVGCQVDPPATTDTCTQTKARRCLKAAGHRESQEQMPLQGDRGGDTNHHAPLQGGQHPGRGPWAPGHLHPDKGPLPG</sequence>
<name>A0A151N9N8_ALLMI</name>
<feature type="compositionally biased region" description="Polar residues" evidence="1">
    <location>
        <begin position="24"/>
        <end position="49"/>
    </location>
</feature>
<accession>A0A151N9N8</accession>
<evidence type="ECO:0000256" key="1">
    <source>
        <dbReference type="SAM" id="MobiDB-lite"/>
    </source>
</evidence>
<protein>
    <submittedName>
        <fullName evidence="2">Uncharacterized protein</fullName>
    </submittedName>
</protein>
<dbReference type="EMBL" id="AKHW03003787">
    <property type="protein sequence ID" value="KYO33205.1"/>
    <property type="molecule type" value="Genomic_DNA"/>
</dbReference>